<proteinExistence type="predicted"/>
<protein>
    <submittedName>
        <fullName evidence="3">Uncharacterized protein</fullName>
    </submittedName>
</protein>
<feature type="transmembrane region" description="Helical" evidence="2">
    <location>
        <begin position="6"/>
        <end position="26"/>
    </location>
</feature>
<organism evidence="3 4">
    <name type="scientific">Favolaschia claudopus</name>
    <dbReference type="NCBI Taxonomy" id="2862362"/>
    <lineage>
        <taxon>Eukaryota</taxon>
        <taxon>Fungi</taxon>
        <taxon>Dikarya</taxon>
        <taxon>Basidiomycota</taxon>
        <taxon>Agaricomycotina</taxon>
        <taxon>Agaricomycetes</taxon>
        <taxon>Agaricomycetidae</taxon>
        <taxon>Agaricales</taxon>
        <taxon>Marasmiineae</taxon>
        <taxon>Mycenaceae</taxon>
        <taxon>Favolaschia</taxon>
    </lineage>
</organism>
<feature type="compositionally biased region" description="Basic and acidic residues" evidence="1">
    <location>
        <begin position="346"/>
        <end position="358"/>
    </location>
</feature>
<keyword evidence="2" id="KW-1133">Transmembrane helix</keyword>
<keyword evidence="2" id="KW-0472">Membrane</keyword>
<evidence type="ECO:0000256" key="2">
    <source>
        <dbReference type="SAM" id="Phobius"/>
    </source>
</evidence>
<name>A0AAW0AIJ4_9AGAR</name>
<evidence type="ECO:0000313" key="4">
    <source>
        <dbReference type="Proteomes" id="UP001362999"/>
    </source>
</evidence>
<sequence length="358" mass="38962">MTVQLVLISVVLMMKMQVLFVPPLMLGPKLRARTISDDETPRRRPEEQKKTKVVTRPSVKAERAAKLPALSFVKSSPATVKHESSDGSASGFIGDSWTPVFLPVLYNAFYLSVDPMTVGFVGNDAPGKDAAAFIQSVLDEVYHGNTWVVKWGDAVCSKAVSRIGDRRSAISKAAALIVQREFEGEKYYRALDIPIPGAHVRDTVAIAVDAHDAIRSNGSAFYETPTPTAVSKLKREDPRYIYIKGVDFGLVVDAAGEESLDTSGLPVGLLGMCAAAVERAYKMYVTGERVKPPDFSAANYGTAVAGFIQSILKFRRSRWDSILNQCGAQIEERASKSSANGPDSLDGLREHMYEPSSP</sequence>
<accession>A0AAW0AIJ4</accession>
<feature type="region of interest" description="Disordered" evidence="1">
    <location>
        <begin position="333"/>
        <end position="358"/>
    </location>
</feature>
<dbReference type="EMBL" id="JAWWNJ010000065">
    <property type="protein sequence ID" value="KAK7012552.1"/>
    <property type="molecule type" value="Genomic_DNA"/>
</dbReference>
<comment type="caution">
    <text evidence="3">The sequence shown here is derived from an EMBL/GenBank/DDBJ whole genome shotgun (WGS) entry which is preliminary data.</text>
</comment>
<evidence type="ECO:0000256" key="1">
    <source>
        <dbReference type="SAM" id="MobiDB-lite"/>
    </source>
</evidence>
<keyword evidence="2" id="KW-0812">Transmembrane</keyword>
<keyword evidence="4" id="KW-1185">Reference proteome</keyword>
<evidence type="ECO:0000313" key="3">
    <source>
        <dbReference type="EMBL" id="KAK7012552.1"/>
    </source>
</evidence>
<dbReference type="AlphaFoldDB" id="A0AAW0AIJ4"/>
<reference evidence="3 4" key="1">
    <citation type="journal article" date="2024" name="J Genomics">
        <title>Draft genome sequencing and assembly of Favolaschia claudopus CIRM-BRFM 2984 isolated from oak limbs.</title>
        <authorList>
            <person name="Navarro D."/>
            <person name="Drula E."/>
            <person name="Chaduli D."/>
            <person name="Cazenave R."/>
            <person name="Ahrendt S."/>
            <person name="Wang J."/>
            <person name="Lipzen A."/>
            <person name="Daum C."/>
            <person name="Barry K."/>
            <person name="Grigoriev I.V."/>
            <person name="Favel A."/>
            <person name="Rosso M.N."/>
            <person name="Martin F."/>
        </authorList>
    </citation>
    <scope>NUCLEOTIDE SEQUENCE [LARGE SCALE GENOMIC DNA]</scope>
    <source>
        <strain evidence="3 4">CIRM-BRFM 2984</strain>
    </source>
</reference>
<dbReference type="Proteomes" id="UP001362999">
    <property type="component" value="Unassembled WGS sequence"/>
</dbReference>
<gene>
    <name evidence="3" type="ORF">R3P38DRAFT_2790791</name>
</gene>